<sequence length="141" mass="16004">MTTDIAASATQKSARIQRNCGGSWRPSVSKRTLIIVLCLLLSTHGLASAETVRICGEKLIKKVQALCTFIVDGATHVCFKSMKNHVSRRHIFLEHGHHRLNKRSGIADDCCVNRCTIEHMKRVCCDDEELDKYVKQRLERR</sequence>
<feature type="signal peptide" evidence="3">
    <location>
        <begin position="1"/>
        <end position="49"/>
    </location>
</feature>
<dbReference type="InterPro" id="IPR016179">
    <property type="entry name" value="Insulin-like"/>
</dbReference>
<keyword evidence="8" id="KW-1185">Reference proteome</keyword>
<evidence type="ECO:0000313" key="8">
    <source>
        <dbReference type="Proteomes" id="UP000659654"/>
    </source>
</evidence>
<accession>A0A1I7RM33</accession>
<evidence type="ECO:0000259" key="4">
    <source>
        <dbReference type="SMART" id="SM00078"/>
    </source>
</evidence>
<feature type="domain" description="Insulin-like" evidence="4">
    <location>
        <begin position="52"/>
        <end position="124"/>
    </location>
</feature>
<evidence type="ECO:0000313" key="5">
    <source>
        <dbReference type="EMBL" id="CAD5227747.1"/>
    </source>
</evidence>
<feature type="chain" id="PRO_5035399467" evidence="3">
    <location>
        <begin position="50"/>
        <end position="141"/>
    </location>
</feature>
<dbReference type="PROSITE" id="PS00262">
    <property type="entry name" value="INSULIN"/>
    <property type="match status" value="1"/>
</dbReference>
<proteinExistence type="inferred from homology"/>
<dbReference type="Proteomes" id="UP000582659">
    <property type="component" value="Unassembled WGS sequence"/>
</dbReference>
<evidence type="ECO:0000313" key="6">
    <source>
        <dbReference type="EMBL" id="CAG9118168.1"/>
    </source>
</evidence>
<evidence type="ECO:0000256" key="3">
    <source>
        <dbReference type="SAM" id="SignalP"/>
    </source>
</evidence>
<keyword evidence="2 3" id="KW-0732">Signal</keyword>
<dbReference type="GO" id="GO:0005576">
    <property type="term" value="C:extracellular region"/>
    <property type="evidence" value="ECO:0007669"/>
    <property type="project" value="InterPro"/>
</dbReference>
<protein>
    <submittedName>
        <fullName evidence="5">(pine wood nematode) hypothetical protein</fullName>
    </submittedName>
    <submittedName>
        <fullName evidence="9">IlGF domain-containing protein</fullName>
    </submittedName>
</protein>
<dbReference type="InterPro" id="IPR022353">
    <property type="entry name" value="Insulin_CS"/>
</dbReference>
<dbReference type="OrthoDB" id="10019596at2759"/>
<dbReference type="AlphaFoldDB" id="A0A1I7RM33"/>
<dbReference type="Gene3D" id="1.10.100.10">
    <property type="entry name" value="Insulin-like"/>
    <property type="match status" value="1"/>
</dbReference>
<dbReference type="Proteomes" id="UP000659654">
    <property type="component" value="Unassembled WGS sequence"/>
</dbReference>
<evidence type="ECO:0000313" key="7">
    <source>
        <dbReference type="Proteomes" id="UP000095284"/>
    </source>
</evidence>
<dbReference type="SMART" id="SM00078">
    <property type="entry name" value="IlGF"/>
    <property type="match status" value="1"/>
</dbReference>
<evidence type="ECO:0000256" key="2">
    <source>
        <dbReference type="ARBA" id="ARBA00022729"/>
    </source>
</evidence>
<reference evidence="6" key="2">
    <citation type="submission" date="2020-08" db="EMBL/GenBank/DDBJ databases">
        <authorList>
            <person name="Kikuchi T."/>
        </authorList>
    </citation>
    <scope>NUCLEOTIDE SEQUENCE</scope>
    <source>
        <strain evidence="5">Ka4C1</strain>
    </source>
</reference>
<dbReference type="SUPFAM" id="SSF56994">
    <property type="entry name" value="Insulin-like"/>
    <property type="match status" value="1"/>
</dbReference>
<dbReference type="EMBL" id="CAJFDI010000004">
    <property type="protein sequence ID" value="CAD5227747.1"/>
    <property type="molecule type" value="Genomic_DNA"/>
</dbReference>
<evidence type="ECO:0000313" key="9">
    <source>
        <dbReference type="WBParaSite" id="BXY_0176800.1"/>
    </source>
</evidence>
<comment type="similarity">
    <text evidence="1">Belongs to the insulin family.</text>
</comment>
<dbReference type="Proteomes" id="UP000095284">
    <property type="component" value="Unplaced"/>
</dbReference>
<evidence type="ECO:0000256" key="1">
    <source>
        <dbReference type="ARBA" id="ARBA00009034"/>
    </source>
</evidence>
<name>A0A1I7RM33_BURXY</name>
<dbReference type="WBParaSite" id="BXY_0176800.1">
    <property type="protein sequence ID" value="BXY_0176800.1"/>
    <property type="gene ID" value="BXY_0176800"/>
</dbReference>
<dbReference type="InterPro" id="IPR036438">
    <property type="entry name" value="Insulin-like_sf"/>
</dbReference>
<dbReference type="GO" id="GO:0005179">
    <property type="term" value="F:hormone activity"/>
    <property type="evidence" value="ECO:0007669"/>
    <property type="project" value="InterPro"/>
</dbReference>
<gene>
    <name evidence="5" type="ORF">BXYJ_LOCUS10104</name>
</gene>
<reference evidence="9" key="1">
    <citation type="submission" date="2016-11" db="UniProtKB">
        <authorList>
            <consortium name="WormBaseParasite"/>
        </authorList>
    </citation>
    <scope>IDENTIFICATION</scope>
</reference>
<dbReference type="EMBL" id="CAJFCV020000004">
    <property type="protein sequence ID" value="CAG9118168.1"/>
    <property type="molecule type" value="Genomic_DNA"/>
</dbReference>
<organism evidence="7 9">
    <name type="scientific">Bursaphelenchus xylophilus</name>
    <name type="common">Pinewood nematode worm</name>
    <name type="synonym">Aphelenchoides xylophilus</name>
    <dbReference type="NCBI Taxonomy" id="6326"/>
    <lineage>
        <taxon>Eukaryota</taxon>
        <taxon>Metazoa</taxon>
        <taxon>Ecdysozoa</taxon>
        <taxon>Nematoda</taxon>
        <taxon>Chromadorea</taxon>
        <taxon>Rhabditida</taxon>
        <taxon>Tylenchina</taxon>
        <taxon>Tylenchomorpha</taxon>
        <taxon>Aphelenchoidea</taxon>
        <taxon>Aphelenchoididae</taxon>
        <taxon>Bursaphelenchus</taxon>
    </lineage>
</organism>